<feature type="region of interest" description="Disordered" evidence="1">
    <location>
        <begin position="1"/>
        <end position="68"/>
    </location>
</feature>
<dbReference type="AlphaFoldDB" id="A0AA38H9S6"/>
<accession>A0AA38H9S6</accession>
<keyword evidence="3" id="KW-1185">Reference proteome</keyword>
<reference evidence="2" key="1">
    <citation type="journal article" date="2022" name="G3 (Bethesda)">
        <title>High quality genome of the basidiomycete yeast Dioszegia hungarica PDD-24b-2 isolated from cloud water.</title>
        <authorList>
            <person name="Jarrige D."/>
            <person name="Haridas S."/>
            <person name="Bleykasten-Grosshans C."/>
            <person name="Joly M."/>
            <person name="Nadalig T."/>
            <person name="Sancelme M."/>
            <person name="Vuilleumier S."/>
            <person name="Grigoriev I.V."/>
            <person name="Amato P."/>
            <person name="Bringel F."/>
        </authorList>
    </citation>
    <scope>NUCLEOTIDE SEQUENCE</scope>
    <source>
        <strain evidence="2">PDD-24b-2</strain>
    </source>
</reference>
<dbReference type="PANTHER" id="PTHR28052:SF1">
    <property type="entry name" value="UPF0545 PROTEIN C22ORF39"/>
    <property type="match status" value="1"/>
</dbReference>
<feature type="compositionally biased region" description="Low complexity" evidence="1">
    <location>
        <begin position="56"/>
        <end position="68"/>
    </location>
</feature>
<dbReference type="RefSeq" id="XP_052946715.1">
    <property type="nucleotide sequence ID" value="XM_053093528.1"/>
</dbReference>
<dbReference type="EMBL" id="JAKWFO010000005">
    <property type="protein sequence ID" value="KAI9636938.1"/>
    <property type="molecule type" value="Genomic_DNA"/>
</dbReference>
<evidence type="ECO:0000313" key="2">
    <source>
        <dbReference type="EMBL" id="KAI9636938.1"/>
    </source>
</evidence>
<protein>
    <submittedName>
        <fullName evidence="2">Uncharacterized protein</fullName>
    </submittedName>
</protein>
<organism evidence="2 3">
    <name type="scientific">Dioszegia hungarica</name>
    <dbReference type="NCBI Taxonomy" id="4972"/>
    <lineage>
        <taxon>Eukaryota</taxon>
        <taxon>Fungi</taxon>
        <taxon>Dikarya</taxon>
        <taxon>Basidiomycota</taxon>
        <taxon>Agaricomycotina</taxon>
        <taxon>Tremellomycetes</taxon>
        <taxon>Tremellales</taxon>
        <taxon>Bulleribasidiaceae</taxon>
        <taxon>Dioszegia</taxon>
    </lineage>
</organism>
<gene>
    <name evidence="2" type="ORF">MKK02DRAFT_45645</name>
</gene>
<dbReference type="Pfam" id="PF11326">
    <property type="entry name" value="PANTS-like"/>
    <property type="match status" value="1"/>
</dbReference>
<proteinExistence type="predicted"/>
<sequence length="196" mass="22264">MPWLWSSPTLTGNAKAGPSTPLQPIETAPPASESSAGPSSKRVDEAPSPAAQQARSVSATASAAPGSAPARYERLLKDEETYQAKQFPSFEEVPGCMQLFDEFMMCYALVPQLRSFYRRGEFHDCSWKFRDFKYCLSLKSEPEDRRVELWTKRRAEWWATRRFEGSSEDVWDVREKPPANFPPVYTEEEADVKIVT</sequence>
<feature type="compositionally biased region" description="Low complexity" evidence="1">
    <location>
        <begin position="28"/>
        <end position="40"/>
    </location>
</feature>
<evidence type="ECO:0000256" key="1">
    <source>
        <dbReference type="SAM" id="MobiDB-lite"/>
    </source>
</evidence>
<feature type="compositionally biased region" description="Polar residues" evidence="1">
    <location>
        <begin position="1"/>
        <end position="12"/>
    </location>
</feature>
<dbReference type="GeneID" id="77732733"/>
<dbReference type="PANTHER" id="PTHR28052">
    <property type="entry name" value="UPF0545 PROTEIN C22ORF39"/>
    <property type="match status" value="1"/>
</dbReference>
<dbReference type="Proteomes" id="UP001164286">
    <property type="component" value="Unassembled WGS sequence"/>
</dbReference>
<evidence type="ECO:0000313" key="3">
    <source>
        <dbReference type="Proteomes" id="UP001164286"/>
    </source>
</evidence>
<dbReference type="InterPro" id="IPR021475">
    <property type="entry name" value="Pants/Emi1-like"/>
</dbReference>
<comment type="caution">
    <text evidence="2">The sequence shown here is derived from an EMBL/GenBank/DDBJ whole genome shotgun (WGS) entry which is preliminary data.</text>
</comment>
<name>A0AA38H9S6_9TREE</name>